<sequence>MAVCSAPNSQVVMPSFIAGIYVLLPVVLR</sequence>
<keyword evidence="1" id="KW-0812">Transmembrane</keyword>
<name>A0ABU0HAB9_9HYPH</name>
<accession>A0ABU0HAB9</accession>
<reference evidence="2 3" key="1">
    <citation type="submission" date="2023-07" db="EMBL/GenBank/DDBJ databases">
        <title>Genomic Encyclopedia of Type Strains, Phase IV (KMG-IV): sequencing the most valuable type-strain genomes for metagenomic binning, comparative biology and taxonomic classification.</title>
        <authorList>
            <person name="Goeker M."/>
        </authorList>
    </citation>
    <scope>NUCLEOTIDE SEQUENCE [LARGE SCALE GENOMIC DNA]</scope>
    <source>
        <strain evidence="2 3">B6-8</strain>
    </source>
</reference>
<organism evidence="2 3">
    <name type="scientific">Kaistia dalseonensis</name>
    <dbReference type="NCBI Taxonomy" id="410840"/>
    <lineage>
        <taxon>Bacteria</taxon>
        <taxon>Pseudomonadati</taxon>
        <taxon>Pseudomonadota</taxon>
        <taxon>Alphaproteobacteria</taxon>
        <taxon>Hyphomicrobiales</taxon>
        <taxon>Kaistiaceae</taxon>
        <taxon>Kaistia</taxon>
    </lineage>
</organism>
<protein>
    <submittedName>
        <fullName evidence="2">Uncharacterized protein</fullName>
    </submittedName>
</protein>
<gene>
    <name evidence="2" type="ORF">QO014_003110</name>
</gene>
<evidence type="ECO:0000313" key="2">
    <source>
        <dbReference type="EMBL" id="MDQ0438715.1"/>
    </source>
</evidence>
<comment type="caution">
    <text evidence="2">The sequence shown here is derived from an EMBL/GenBank/DDBJ whole genome shotgun (WGS) entry which is preliminary data.</text>
</comment>
<dbReference type="Proteomes" id="UP001241603">
    <property type="component" value="Unassembled WGS sequence"/>
</dbReference>
<dbReference type="EMBL" id="JAUSVO010000004">
    <property type="protein sequence ID" value="MDQ0438715.1"/>
    <property type="molecule type" value="Genomic_DNA"/>
</dbReference>
<proteinExistence type="predicted"/>
<evidence type="ECO:0000313" key="3">
    <source>
        <dbReference type="Proteomes" id="UP001241603"/>
    </source>
</evidence>
<keyword evidence="1" id="KW-0472">Membrane</keyword>
<keyword evidence="1" id="KW-1133">Transmembrane helix</keyword>
<keyword evidence="3" id="KW-1185">Reference proteome</keyword>
<feature type="transmembrane region" description="Helical" evidence="1">
    <location>
        <begin position="12"/>
        <end position="28"/>
    </location>
</feature>
<evidence type="ECO:0000256" key="1">
    <source>
        <dbReference type="SAM" id="Phobius"/>
    </source>
</evidence>